<sequence>MTRLGSQQQQEHLYHDGNYTDQDFQLFQYEWLKLDVANDTQPQTSPADIVMQGNQDNSEHDESMPFAEIASIEDMRHALSIENPKADHDIFAFSRLPYINAVRSWTTTGKVIDGYDPPPAMISSSDADDTMSSSSGGSDDDGVIPVSKGVTFNETVRVMPIPPVSAYTVEQRFRMYANRFELRENKLRNKKEFQFDGYDWRNATEECHMAICPRSGELLHPAHL</sequence>
<dbReference type="EMBL" id="JABMIG020000093">
    <property type="protein sequence ID" value="KAL3793214.1"/>
    <property type="molecule type" value="Genomic_DNA"/>
</dbReference>
<accession>A0ABD3Q021</accession>
<feature type="region of interest" description="Disordered" evidence="1">
    <location>
        <begin position="116"/>
        <end position="145"/>
    </location>
</feature>
<dbReference type="AlphaFoldDB" id="A0ABD3Q021"/>
<protein>
    <submittedName>
        <fullName evidence="2">Uncharacterized protein</fullName>
    </submittedName>
</protein>
<evidence type="ECO:0000313" key="3">
    <source>
        <dbReference type="Proteomes" id="UP001516023"/>
    </source>
</evidence>
<proteinExistence type="predicted"/>
<dbReference type="Proteomes" id="UP001516023">
    <property type="component" value="Unassembled WGS sequence"/>
</dbReference>
<gene>
    <name evidence="2" type="ORF">HJC23_000756</name>
</gene>
<evidence type="ECO:0000256" key="1">
    <source>
        <dbReference type="SAM" id="MobiDB-lite"/>
    </source>
</evidence>
<comment type="caution">
    <text evidence="2">The sequence shown here is derived from an EMBL/GenBank/DDBJ whole genome shotgun (WGS) entry which is preliminary data.</text>
</comment>
<organism evidence="2 3">
    <name type="scientific">Cyclotella cryptica</name>
    <dbReference type="NCBI Taxonomy" id="29204"/>
    <lineage>
        <taxon>Eukaryota</taxon>
        <taxon>Sar</taxon>
        <taxon>Stramenopiles</taxon>
        <taxon>Ochrophyta</taxon>
        <taxon>Bacillariophyta</taxon>
        <taxon>Coscinodiscophyceae</taxon>
        <taxon>Thalassiosirophycidae</taxon>
        <taxon>Stephanodiscales</taxon>
        <taxon>Stephanodiscaceae</taxon>
        <taxon>Cyclotella</taxon>
    </lineage>
</organism>
<evidence type="ECO:0000313" key="2">
    <source>
        <dbReference type="EMBL" id="KAL3793214.1"/>
    </source>
</evidence>
<name>A0ABD3Q021_9STRA</name>
<keyword evidence="3" id="KW-1185">Reference proteome</keyword>
<reference evidence="2 3" key="1">
    <citation type="journal article" date="2020" name="G3 (Bethesda)">
        <title>Improved Reference Genome for Cyclotella cryptica CCMP332, a Model for Cell Wall Morphogenesis, Salinity Adaptation, and Lipid Production in Diatoms (Bacillariophyta).</title>
        <authorList>
            <person name="Roberts W.R."/>
            <person name="Downey K.M."/>
            <person name="Ruck E.C."/>
            <person name="Traller J.C."/>
            <person name="Alverson A.J."/>
        </authorList>
    </citation>
    <scope>NUCLEOTIDE SEQUENCE [LARGE SCALE GENOMIC DNA]</scope>
    <source>
        <strain evidence="2 3">CCMP332</strain>
    </source>
</reference>